<feature type="compositionally biased region" description="Low complexity" evidence="1">
    <location>
        <begin position="1115"/>
        <end position="1124"/>
    </location>
</feature>
<comment type="caution">
    <text evidence="2">The sequence shown here is derived from an EMBL/GenBank/DDBJ whole genome shotgun (WGS) entry which is preliminary data.</text>
</comment>
<feature type="compositionally biased region" description="Basic and acidic residues" evidence="1">
    <location>
        <begin position="1081"/>
        <end position="1092"/>
    </location>
</feature>
<feature type="compositionally biased region" description="Basic residues" evidence="1">
    <location>
        <begin position="1032"/>
        <end position="1054"/>
    </location>
</feature>
<dbReference type="AlphaFoldDB" id="A0AAD7A813"/>
<protein>
    <recommendedName>
        <fullName evidence="4">C2H2-type domain-containing protein</fullName>
    </recommendedName>
</protein>
<name>A0AAD7A813_9AGAR</name>
<dbReference type="PANTHER" id="PTHR31912:SF34">
    <property type="entry name" value="NOTOCHORD-RELATED PROTEIN"/>
    <property type="match status" value="1"/>
</dbReference>
<feature type="compositionally biased region" description="Acidic residues" evidence="1">
    <location>
        <begin position="1093"/>
        <end position="1114"/>
    </location>
</feature>
<feature type="region of interest" description="Disordered" evidence="1">
    <location>
        <begin position="1011"/>
        <end position="1124"/>
    </location>
</feature>
<reference evidence="2" key="1">
    <citation type="submission" date="2023-03" db="EMBL/GenBank/DDBJ databases">
        <title>Massive genome expansion in bonnet fungi (Mycena s.s.) driven by repeated elements and novel gene families across ecological guilds.</title>
        <authorList>
            <consortium name="Lawrence Berkeley National Laboratory"/>
            <person name="Harder C.B."/>
            <person name="Miyauchi S."/>
            <person name="Viragh M."/>
            <person name="Kuo A."/>
            <person name="Thoen E."/>
            <person name="Andreopoulos B."/>
            <person name="Lu D."/>
            <person name="Skrede I."/>
            <person name="Drula E."/>
            <person name="Henrissat B."/>
            <person name="Morin E."/>
            <person name="Kohler A."/>
            <person name="Barry K."/>
            <person name="LaButti K."/>
            <person name="Morin E."/>
            <person name="Salamov A."/>
            <person name="Lipzen A."/>
            <person name="Mereny Z."/>
            <person name="Hegedus B."/>
            <person name="Baldrian P."/>
            <person name="Stursova M."/>
            <person name="Weitz H."/>
            <person name="Taylor A."/>
            <person name="Grigoriev I.V."/>
            <person name="Nagy L.G."/>
            <person name="Martin F."/>
            <person name="Kauserud H."/>
        </authorList>
    </citation>
    <scope>NUCLEOTIDE SEQUENCE</scope>
    <source>
        <strain evidence="2">CBHHK002</strain>
    </source>
</reference>
<dbReference type="Proteomes" id="UP001218218">
    <property type="component" value="Unassembled WGS sequence"/>
</dbReference>
<dbReference type="EMBL" id="JARIHO010000013">
    <property type="protein sequence ID" value="KAJ7351504.1"/>
    <property type="molecule type" value="Genomic_DNA"/>
</dbReference>
<evidence type="ECO:0000313" key="2">
    <source>
        <dbReference type="EMBL" id="KAJ7351504.1"/>
    </source>
</evidence>
<sequence length="1124" mass="127616">MWENYRMNGAEFSAGDNIEKPEMEEQRLRKEAEIFGLWNPEATASKLGFGLENAESGQEEDEDDWLAEVIGNIDFLDPEPQDVQNTRTVVPPETQWFPYPTKMMFLLDVLDNLPRLRVSSSLMRVFLWLLKEAGCKDVPSFDHLRRVQKELRAQCGTPSIPCKSPMGNIFFMNDPRAIIAKDWSNPATRKLIHIYPEIPEDGIIREIWHADKWRKNMDLDILSPMYDAGVSHYYVNELAQLRDARFVVSIRWIKFRGRVYADAFTVTVDDQSLGMINDTSLVFVCAEDLAKNYYDLEHAGKIPKWGASTIAAGHPARMPNPKREIAKGRPMYSSFVNYFADDVSGNRSKSWNKHWNAYMTHQNLPRQVLQQEFHIHFVSTSQNASVSEQYLEFKAAVEKTHDDPVEVRDELGNATCFCMYCNMAFSDNPMQSEVASHIGGKGNCFCRKYKATNEGYHALFENIILELEKQVKLACSGVVKPVKDLQTNTGVKDAYTQFWIDGLISRFKEMRKDEPNRSSDEIRDELVQWTVANRDSIYSGFLTTKGFDPTKDTPIEILHTILLGIVKYIWHITHTPWSAEQKKTFALRLQSTNIDGLSVHPIRSAYILQYAGSLIGRQLRTLAQTNVFHVHGLVTDNQFSAWKAAGELSALLWVPEIRDLQQYRDLKVAVANVLDIFATIDPSKILTKIKYHLLVHAPDEDVVQFGLLLGVITEGFESFNGVFRFCSILSNHLAPSRDIALQLGDQEGLKHRLTGGWWPVTEDGKWERAGSGVRHFLTDHPTLQKLLGWTEPTSMKPGEFKLVSAKRGEGPRPTFTLKSTSAACAVNYGLYDPESMWNKCSFVVSESLDECLLSSWVFATSPTTEQSSLISGRISDILANSEKEVLVVLELFQILSSRDEIFGMPVLVRRDSEIMFSIVPAKSIKFKFNVQHNCNSAKCEASGQRLRMQERVESDQIEHYIVHEPLDRFFINMHGFHNSHLLRATLPRDLVAPILLFPDRQAKHFELAAQLREKPAMDNENGEEVEVEERPRKRQKKGPGGPRSKKAAGKRSKKAAALPAAHSMIANRAKRKTQPSTRARAAQDAEEARVAQEAEESASELEEYLESSDDDEDIYIGSDSDYSE</sequence>
<organism evidence="2 3">
    <name type="scientific">Mycena albidolilacea</name>
    <dbReference type="NCBI Taxonomy" id="1033008"/>
    <lineage>
        <taxon>Eukaryota</taxon>
        <taxon>Fungi</taxon>
        <taxon>Dikarya</taxon>
        <taxon>Basidiomycota</taxon>
        <taxon>Agaricomycotina</taxon>
        <taxon>Agaricomycetes</taxon>
        <taxon>Agaricomycetidae</taxon>
        <taxon>Agaricales</taxon>
        <taxon>Marasmiineae</taxon>
        <taxon>Mycenaceae</taxon>
        <taxon>Mycena</taxon>
    </lineage>
</organism>
<evidence type="ECO:0000256" key="1">
    <source>
        <dbReference type="SAM" id="MobiDB-lite"/>
    </source>
</evidence>
<evidence type="ECO:0008006" key="4">
    <source>
        <dbReference type="Google" id="ProtNLM"/>
    </source>
</evidence>
<proteinExistence type="predicted"/>
<keyword evidence="3" id="KW-1185">Reference proteome</keyword>
<dbReference type="PANTHER" id="PTHR31912">
    <property type="entry name" value="IP13529P"/>
    <property type="match status" value="1"/>
</dbReference>
<accession>A0AAD7A813</accession>
<gene>
    <name evidence="2" type="ORF">DFH08DRAFT_913472</name>
</gene>
<evidence type="ECO:0000313" key="3">
    <source>
        <dbReference type="Proteomes" id="UP001218218"/>
    </source>
</evidence>